<keyword evidence="3" id="KW-1185">Reference proteome</keyword>
<feature type="chain" id="PRO_5042208255" description="DUF924-domain-containing protein" evidence="1">
    <location>
        <begin position="19"/>
        <end position="242"/>
    </location>
</feature>
<name>A0AAD5THC1_9FUNG</name>
<reference evidence="2" key="1">
    <citation type="submission" date="2020-05" db="EMBL/GenBank/DDBJ databases">
        <title>Phylogenomic resolution of chytrid fungi.</title>
        <authorList>
            <person name="Stajich J.E."/>
            <person name="Amses K."/>
            <person name="Simmons R."/>
            <person name="Seto K."/>
            <person name="Myers J."/>
            <person name="Bonds A."/>
            <person name="Quandt C.A."/>
            <person name="Barry K."/>
            <person name="Liu P."/>
            <person name="Grigoriev I."/>
            <person name="Longcore J.E."/>
            <person name="James T.Y."/>
        </authorList>
    </citation>
    <scope>NUCLEOTIDE SEQUENCE</scope>
    <source>
        <strain evidence="2">JEL0379</strain>
    </source>
</reference>
<sequence>MSAATGLLPPRLVQAVLAFWFEGILSNPTAAVPPSLARRWFVADPAVDRQVADLVPPAKISELASKASTALALSSSSSSSSYNLADTDTDTLLAAVIVLDQFSRNVFRGTPRAFASDPIARRLADRLPDCSGSSSRSNSKSKLELNRRGFKILPFMHSEEIGDQKRCLAMCEAWTRDCAAVPQVKAFAEMTLRSAQDHYDLISKYGRFPHRNEILGRESTPEEIAFMANGGNTLGQIKKPSA</sequence>
<dbReference type="InterPro" id="IPR011990">
    <property type="entry name" value="TPR-like_helical_dom_sf"/>
</dbReference>
<dbReference type="Proteomes" id="UP001212152">
    <property type="component" value="Unassembled WGS sequence"/>
</dbReference>
<proteinExistence type="predicted"/>
<organism evidence="2 3">
    <name type="scientific">Geranomyces variabilis</name>
    <dbReference type="NCBI Taxonomy" id="109894"/>
    <lineage>
        <taxon>Eukaryota</taxon>
        <taxon>Fungi</taxon>
        <taxon>Fungi incertae sedis</taxon>
        <taxon>Chytridiomycota</taxon>
        <taxon>Chytridiomycota incertae sedis</taxon>
        <taxon>Chytridiomycetes</taxon>
        <taxon>Spizellomycetales</taxon>
        <taxon>Powellomycetaceae</taxon>
        <taxon>Geranomyces</taxon>
    </lineage>
</organism>
<evidence type="ECO:0000313" key="2">
    <source>
        <dbReference type="EMBL" id="KAJ3176502.1"/>
    </source>
</evidence>
<evidence type="ECO:0000313" key="3">
    <source>
        <dbReference type="Proteomes" id="UP001212152"/>
    </source>
</evidence>
<dbReference type="InterPro" id="IPR010323">
    <property type="entry name" value="DUF924"/>
</dbReference>
<gene>
    <name evidence="2" type="ORF">HDU87_005196</name>
</gene>
<protein>
    <recommendedName>
        <fullName evidence="4">DUF924-domain-containing protein</fullName>
    </recommendedName>
</protein>
<dbReference type="AlphaFoldDB" id="A0AAD5THC1"/>
<dbReference type="Gene3D" id="1.25.40.10">
    <property type="entry name" value="Tetratricopeptide repeat domain"/>
    <property type="match status" value="1"/>
</dbReference>
<dbReference type="Pfam" id="PF06041">
    <property type="entry name" value="DUF924"/>
    <property type="match status" value="1"/>
</dbReference>
<evidence type="ECO:0000256" key="1">
    <source>
        <dbReference type="SAM" id="SignalP"/>
    </source>
</evidence>
<dbReference type="EMBL" id="JADGJQ010000040">
    <property type="protein sequence ID" value="KAJ3176502.1"/>
    <property type="molecule type" value="Genomic_DNA"/>
</dbReference>
<comment type="caution">
    <text evidence="2">The sequence shown here is derived from an EMBL/GenBank/DDBJ whole genome shotgun (WGS) entry which is preliminary data.</text>
</comment>
<dbReference type="Gene3D" id="1.20.58.320">
    <property type="entry name" value="TPR-like"/>
    <property type="match status" value="1"/>
</dbReference>
<dbReference type="SUPFAM" id="SSF48452">
    <property type="entry name" value="TPR-like"/>
    <property type="match status" value="1"/>
</dbReference>
<accession>A0AAD5THC1</accession>
<evidence type="ECO:0008006" key="4">
    <source>
        <dbReference type="Google" id="ProtNLM"/>
    </source>
</evidence>
<feature type="signal peptide" evidence="1">
    <location>
        <begin position="1"/>
        <end position="18"/>
    </location>
</feature>
<keyword evidence="1" id="KW-0732">Signal</keyword>